<dbReference type="GO" id="GO:0044205">
    <property type="term" value="P:'de novo' UMP biosynthetic process"/>
    <property type="evidence" value="ECO:0007669"/>
    <property type="project" value="UniProtKB-UniRule"/>
</dbReference>
<proteinExistence type="inferred from homology"/>
<sequence length="217" mass="23823">MTNLRKEIAKQLIDIQAVSLQPDHPFTWASGIKSPIYCDNRLTLSYPGVRKEIAKGLQSLIKTYFANAEVIAGTATAGIPHAAWVSEALELPMCYVRSKAKGHGRGNQIEGKVKEGQKVVVIEDLISTGGSVLTAVNALKEQGCNVLGVVSIFTYELEKARQLFKEEGLQVYSLTDYSTLVEAASEAGYIQEAAMKKLFKWRENPSDPAWMTAEETV</sequence>
<reference evidence="8 9" key="1">
    <citation type="submission" date="2015-11" db="EMBL/GenBank/DDBJ databases">
        <title>Bacillus caseinolyticus sp nov.</title>
        <authorList>
            <person name="Dastager S.G."/>
            <person name="Mawlankar R."/>
        </authorList>
    </citation>
    <scope>NUCLEOTIDE SEQUENCE [LARGE SCALE GENOMIC DNA]</scope>
    <source>
        <strain evidence="8 9">SGD-V-76</strain>
    </source>
</reference>
<organism evidence="8 9">
    <name type="scientific">Priestia veravalensis</name>
    <dbReference type="NCBI Taxonomy" id="1414648"/>
    <lineage>
        <taxon>Bacteria</taxon>
        <taxon>Bacillati</taxon>
        <taxon>Bacillota</taxon>
        <taxon>Bacilli</taxon>
        <taxon>Bacillales</taxon>
        <taxon>Bacillaceae</taxon>
        <taxon>Priestia</taxon>
    </lineage>
</organism>
<evidence type="ECO:0000256" key="6">
    <source>
        <dbReference type="HAMAP-Rule" id="MF_01208"/>
    </source>
</evidence>
<dbReference type="InterPro" id="IPR029057">
    <property type="entry name" value="PRTase-like"/>
</dbReference>
<dbReference type="SUPFAM" id="SSF53271">
    <property type="entry name" value="PRTase-like"/>
    <property type="match status" value="1"/>
</dbReference>
<feature type="domain" description="Phosphoribosyltransferase" evidence="7">
    <location>
        <begin position="49"/>
        <end position="153"/>
    </location>
</feature>
<evidence type="ECO:0000256" key="5">
    <source>
        <dbReference type="ARBA" id="ARBA00022975"/>
    </source>
</evidence>
<comment type="cofactor">
    <cofactor evidence="6">
        <name>Mg(2+)</name>
        <dbReference type="ChEBI" id="CHEBI:18420"/>
    </cofactor>
</comment>
<evidence type="ECO:0000313" key="9">
    <source>
        <dbReference type="Proteomes" id="UP000053681"/>
    </source>
</evidence>
<feature type="binding site" description="in other chain" evidence="6">
    <location>
        <begin position="123"/>
        <end position="131"/>
    </location>
    <ligand>
        <name>5-phospho-alpha-D-ribose 1-diphosphate</name>
        <dbReference type="ChEBI" id="CHEBI:58017"/>
        <note>ligand shared between dimeric partners</note>
    </ligand>
</feature>
<name>A0A0V8JRV4_9BACI</name>
<comment type="caution">
    <text evidence="8">The sequence shown here is derived from an EMBL/GenBank/DDBJ whole genome shotgun (WGS) entry which is preliminary data.</text>
</comment>
<dbReference type="GO" id="GO:0019856">
    <property type="term" value="P:pyrimidine nucleobase biosynthetic process"/>
    <property type="evidence" value="ECO:0007669"/>
    <property type="project" value="TreeGrafter"/>
</dbReference>
<dbReference type="InterPro" id="IPR004467">
    <property type="entry name" value="Or_phspho_trans_dom"/>
</dbReference>
<feature type="binding site" evidence="6">
    <location>
        <position position="97"/>
    </location>
    <ligand>
        <name>5-phospho-alpha-D-ribose 1-diphosphate</name>
        <dbReference type="ChEBI" id="CHEBI:58017"/>
        <note>ligand shared between dimeric partners</note>
    </ligand>
</feature>
<dbReference type="EMBL" id="LNQP01000002">
    <property type="protein sequence ID" value="KSU89722.1"/>
    <property type="molecule type" value="Genomic_DNA"/>
</dbReference>
<dbReference type="AlphaFoldDB" id="A0A0V8JRV4"/>
<comment type="caution">
    <text evidence="6">Lacks conserved residue(s) required for the propagation of feature annotation.</text>
</comment>
<dbReference type="Gene3D" id="3.40.50.2020">
    <property type="match status" value="1"/>
</dbReference>
<comment type="catalytic activity">
    <reaction evidence="6">
        <text>orotidine 5'-phosphate + diphosphate = orotate + 5-phospho-alpha-D-ribose 1-diphosphate</text>
        <dbReference type="Rhea" id="RHEA:10380"/>
        <dbReference type="ChEBI" id="CHEBI:30839"/>
        <dbReference type="ChEBI" id="CHEBI:33019"/>
        <dbReference type="ChEBI" id="CHEBI:57538"/>
        <dbReference type="ChEBI" id="CHEBI:58017"/>
        <dbReference type="EC" id="2.4.2.10"/>
    </reaction>
</comment>
<dbReference type="InterPro" id="IPR023031">
    <property type="entry name" value="OPRT"/>
</dbReference>
<feature type="binding site" evidence="6">
    <location>
        <position position="127"/>
    </location>
    <ligand>
        <name>orotate</name>
        <dbReference type="ChEBI" id="CHEBI:30839"/>
    </ligand>
</feature>
<keyword evidence="9" id="KW-1185">Reference proteome</keyword>
<keyword evidence="4 6" id="KW-0808">Transferase</keyword>
<dbReference type="RefSeq" id="WP_025909047.1">
    <property type="nucleotide sequence ID" value="NZ_KQ758627.1"/>
</dbReference>
<evidence type="ECO:0000256" key="4">
    <source>
        <dbReference type="ARBA" id="ARBA00022679"/>
    </source>
</evidence>
<keyword evidence="3 6" id="KW-0328">Glycosyltransferase</keyword>
<dbReference type="GO" id="GO:0000287">
    <property type="term" value="F:magnesium ion binding"/>
    <property type="evidence" value="ECO:0007669"/>
    <property type="project" value="UniProtKB-UniRule"/>
</dbReference>
<evidence type="ECO:0000256" key="3">
    <source>
        <dbReference type="ARBA" id="ARBA00022676"/>
    </source>
</evidence>
<protein>
    <recommendedName>
        <fullName evidence="2 6">Orotate phosphoribosyltransferase</fullName>
        <shortName evidence="6">OPRT</shortName>
        <shortName evidence="6">OPRTase</shortName>
        <ecNumber evidence="2 6">2.4.2.10</ecNumber>
    </recommendedName>
</protein>
<evidence type="ECO:0000313" key="8">
    <source>
        <dbReference type="EMBL" id="KSU89722.1"/>
    </source>
</evidence>
<dbReference type="Pfam" id="PF00156">
    <property type="entry name" value="Pribosyltran"/>
    <property type="match status" value="1"/>
</dbReference>
<comment type="function">
    <text evidence="6">Catalyzes the transfer of a ribosyl phosphate group from 5-phosphoribose 1-diphosphate to orotate, leading to the formation of orotidine monophosphate (OMP).</text>
</comment>
<keyword evidence="5 6" id="KW-0665">Pyrimidine biosynthesis</keyword>
<feature type="binding site" evidence="6">
    <location>
        <position position="101"/>
    </location>
    <ligand>
        <name>5-phospho-alpha-D-ribose 1-diphosphate</name>
        <dbReference type="ChEBI" id="CHEBI:58017"/>
        <note>ligand shared between dimeric partners</note>
    </ligand>
</feature>
<dbReference type="CDD" id="cd06223">
    <property type="entry name" value="PRTases_typeI"/>
    <property type="match status" value="1"/>
</dbReference>
<evidence type="ECO:0000256" key="2">
    <source>
        <dbReference type="ARBA" id="ARBA00011971"/>
    </source>
</evidence>
<dbReference type="InterPro" id="IPR000836">
    <property type="entry name" value="PRTase_dom"/>
</dbReference>
<dbReference type="GeneID" id="93683452"/>
<dbReference type="UniPathway" id="UPA00070">
    <property type="reaction ID" value="UER00119"/>
</dbReference>
<evidence type="ECO:0000256" key="1">
    <source>
        <dbReference type="ARBA" id="ARBA00004889"/>
    </source>
</evidence>
<dbReference type="EC" id="2.4.2.10" evidence="2 6"/>
<feature type="binding site" evidence="6">
    <location>
        <position position="103"/>
    </location>
    <ligand>
        <name>5-phospho-alpha-D-ribose 1-diphosphate</name>
        <dbReference type="ChEBI" id="CHEBI:58017"/>
        <note>ligand shared between dimeric partners</note>
    </ligand>
</feature>
<dbReference type="HAMAP" id="MF_01208">
    <property type="entry name" value="PyrE"/>
    <property type="match status" value="1"/>
</dbReference>
<evidence type="ECO:0000259" key="7">
    <source>
        <dbReference type="Pfam" id="PF00156"/>
    </source>
</evidence>
<keyword evidence="6" id="KW-0460">Magnesium</keyword>
<dbReference type="Proteomes" id="UP000053681">
    <property type="component" value="Unassembled WGS sequence"/>
</dbReference>
<accession>A0A0V8JRV4</accession>
<dbReference type="PANTHER" id="PTHR19278:SF9">
    <property type="entry name" value="URIDINE 5'-MONOPHOSPHATE SYNTHASE"/>
    <property type="match status" value="1"/>
</dbReference>
<dbReference type="NCBIfam" id="TIGR00336">
    <property type="entry name" value="pyrE"/>
    <property type="match status" value="1"/>
</dbReference>
<comment type="similarity">
    <text evidence="6">Belongs to the purine/pyrimidine phosphoribosyltransferase family. PyrE subfamily.</text>
</comment>
<comment type="pathway">
    <text evidence="1 6">Pyrimidine metabolism; UMP biosynthesis via de novo pathway; UMP from orotate: step 1/2.</text>
</comment>
<comment type="subunit">
    <text evidence="6">Homodimer.</text>
</comment>
<dbReference type="PANTHER" id="PTHR19278">
    <property type="entry name" value="OROTATE PHOSPHORIBOSYLTRANSFERASE"/>
    <property type="match status" value="1"/>
</dbReference>
<gene>
    <name evidence="6" type="primary">pyrE</name>
    <name evidence="8" type="ORF">AS180_01080</name>
</gene>
<dbReference type="GO" id="GO:0004588">
    <property type="term" value="F:orotate phosphoribosyltransferase activity"/>
    <property type="evidence" value="ECO:0007669"/>
    <property type="project" value="UniProtKB-UniRule"/>
</dbReference>